<feature type="non-terminal residue" evidence="2">
    <location>
        <position position="1"/>
    </location>
</feature>
<evidence type="ECO:0000313" key="2">
    <source>
        <dbReference type="EMBL" id="RDX85504.1"/>
    </source>
</evidence>
<dbReference type="PANTHER" id="PTHR48154">
    <property type="entry name" value="PROTEIN, PUTATIVE-RELATED"/>
    <property type="match status" value="1"/>
</dbReference>
<reference evidence="2" key="1">
    <citation type="submission" date="2018-05" db="EMBL/GenBank/DDBJ databases">
        <title>Draft genome of Mucuna pruriens seed.</title>
        <authorList>
            <person name="Nnadi N.E."/>
            <person name="Vos R."/>
            <person name="Hasami M.H."/>
            <person name="Devisetty U.K."/>
            <person name="Aguiy J.C."/>
        </authorList>
    </citation>
    <scope>NUCLEOTIDE SEQUENCE [LARGE SCALE GENOMIC DNA]</scope>
    <source>
        <strain evidence="2">JCA_2017</strain>
    </source>
</reference>
<dbReference type="Pfam" id="PF24924">
    <property type="entry name" value="DUF7745"/>
    <property type="match status" value="1"/>
</dbReference>
<keyword evidence="3" id="KW-1185">Reference proteome</keyword>
<dbReference type="OrthoDB" id="1396996at2759"/>
<proteinExistence type="predicted"/>
<dbReference type="Proteomes" id="UP000257109">
    <property type="component" value="Unassembled WGS sequence"/>
</dbReference>
<name>A0A371G4M6_MUCPR</name>
<dbReference type="AlphaFoldDB" id="A0A371G4M6"/>
<comment type="caution">
    <text evidence="2">The sequence shown here is derived from an EMBL/GenBank/DDBJ whole genome shotgun (WGS) entry which is preliminary data.</text>
</comment>
<evidence type="ECO:0000259" key="1">
    <source>
        <dbReference type="Pfam" id="PF24924"/>
    </source>
</evidence>
<organism evidence="2 3">
    <name type="scientific">Mucuna pruriens</name>
    <name type="common">Velvet bean</name>
    <name type="synonym">Dolichos pruriens</name>
    <dbReference type="NCBI Taxonomy" id="157652"/>
    <lineage>
        <taxon>Eukaryota</taxon>
        <taxon>Viridiplantae</taxon>
        <taxon>Streptophyta</taxon>
        <taxon>Embryophyta</taxon>
        <taxon>Tracheophyta</taxon>
        <taxon>Spermatophyta</taxon>
        <taxon>Magnoliopsida</taxon>
        <taxon>eudicotyledons</taxon>
        <taxon>Gunneridae</taxon>
        <taxon>Pentapetalae</taxon>
        <taxon>rosids</taxon>
        <taxon>fabids</taxon>
        <taxon>Fabales</taxon>
        <taxon>Fabaceae</taxon>
        <taxon>Papilionoideae</taxon>
        <taxon>50 kb inversion clade</taxon>
        <taxon>NPAAA clade</taxon>
        <taxon>indigoferoid/millettioid clade</taxon>
        <taxon>Phaseoleae</taxon>
        <taxon>Mucuna</taxon>
    </lineage>
</organism>
<dbReference type="InterPro" id="IPR056647">
    <property type="entry name" value="DUF7745"/>
</dbReference>
<gene>
    <name evidence="2" type="ORF">CR513_33290</name>
</gene>
<sequence>MLFPHIEDYMDLAVVDTFLAKRDKGENPIIAILGNTYYSLNYCYVKNGKALRCCTTLLYLWLTAHLFHNKRRATCPIKNYRWSWIRTMAMPEWTKQLDDASEKSICWRIP</sequence>
<feature type="domain" description="DUF7745" evidence="1">
    <location>
        <begin position="1"/>
        <end position="108"/>
    </location>
</feature>
<accession>A0A371G4M6</accession>
<protein>
    <recommendedName>
        <fullName evidence="1">DUF7745 domain-containing protein</fullName>
    </recommendedName>
</protein>
<dbReference type="PANTHER" id="PTHR48154:SF1">
    <property type="entry name" value="PROTEIN, PUTATIVE-RELATED"/>
    <property type="match status" value="1"/>
</dbReference>
<evidence type="ECO:0000313" key="3">
    <source>
        <dbReference type="Proteomes" id="UP000257109"/>
    </source>
</evidence>
<dbReference type="EMBL" id="QJKJ01006779">
    <property type="protein sequence ID" value="RDX85504.1"/>
    <property type="molecule type" value="Genomic_DNA"/>
</dbReference>